<evidence type="ECO:0000256" key="1">
    <source>
        <dbReference type="SAM" id="MobiDB-lite"/>
    </source>
</evidence>
<feature type="compositionally biased region" description="Low complexity" evidence="1">
    <location>
        <begin position="311"/>
        <end position="321"/>
    </location>
</feature>
<name>A0ABS9TMF3_9PSEU</name>
<dbReference type="Pfam" id="PF21294">
    <property type="entry name" value="Polysacc_lyase_14"/>
    <property type="match status" value="1"/>
</dbReference>
<protein>
    <recommendedName>
        <fullName evidence="2">Polysaccharide lyase 14 domain-containing protein</fullName>
    </recommendedName>
</protein>
<dbReference type="PANTHER" id="PTHR40124">
    <property type="match status" value="1"/>
</dbReference>
<dbReference type="Gene3D" id="2.60.120.200">
    <property type="match status" value="1"/>
</dbReference>
<organism evidence="3 4">
    <name type="scientific">Pseudonocardia alaniniphila</name>
    <dbReference type="NCBI Taxonomy" id="75291"/>
    <lineage>
        <taxon>Bacteria</taxon>
        <taxon>Bacillati</taxon>
        <taxon>Actinomycetota</taxon>
        <taxon>Actinomycetes</taxon>
        <taxon>Pseudonocardiales</taxon>
        <taxon>Pseudonocardiaceae</taxon>
        <taxon>Pseudonocardia</taxon>
    </lineage>
</organism>
<feature type="region of interest" description="Disordered" evidence="1">
    <location>
        <begin position="300"/>
        <end position="328"/>
    </location>
</feature>
<dbReference type="InterPro" id="IPR048958">
    <property type="entry name" value="Polysacc_lyase_14"/>
</dbReference>
<proteinExistence type="predicted"/>
<evidence type="ECO:0000313" key="4">
    <source>
        <dbReference type="Proteomes" id="UP001299970"/>
    </source>
</evidence>
<comment type="caution">
    <text evidence="3">The sequence shown here is derived from an EMBL/GenBank/DDBJ whole genome shotgun (WGS) entry which is preliminary data.</text>
</comment>
<evidence type="ECO:0000313" key="3">
    <source>
        <dbReference type="EMBL" id="MCH6169707.1"/>
    </source>
</evidence>
<dbReference type="PANTHER" id="PTHR40124:SF1">
    <property type="entry name" value="DISAGGREGATASE RELATED REPEAT PROTEIN"/>
    <property type="match status" value="1"/>
</dbReference>
<dbReference type="Proteomes" id="UP001299970">
    <property type="component" value="Unassembled WGS sequence"/>
</dbReference>
<reference evidence="3 4" key="1">
    <citation type="submission" date="2022-03" db="EMBL/GenBank/DDBJ databases">
        <title>Pseudonocardia alaer sp. nov., a novel actinomycete isolated from reed forest soil.</title>
        <authorList>
            <person name="Wang L."/>
        </authorList>
    </citation>
    <scope>NUCLEOTIDE SEQUENCE [LARGE SCALE GENOMIC DNA]</scope>
    <source>
        <strain evidence="3 4">Y-16303</strain>
    </source>
</reference>
<accession>A0ABS9TMF3</accession>
<feature type="domain" description="Polysaccharide lyase 14" evidence="2">
    <location>
        <begin position="107"/>
        <end position="298"/>
    </location>
</feature>
<sequence>MIRRHVVEQPAGPTPPRAGGLRGSVLRMRRPARHEHRGVRRRIAAGVVAVAALAACQAAPPAERVTSLDPEVFPAKLQQFLGNQLHYTDHGDFGLDHAELLTTTPPDRRFLRITYPAGSASRSAGGTDGGTQAYLELPQPTDTLDLYYQLRFPSGFDFVKGGKLPGLYGGTTTSGQHIPDGTNGFSTRYMWRADGNAEIYAYLPTSRDHGTSLGRGCWQFTPGTWTSLRQRVQLNTPGLSNGRITVWQDDNLVLDHTGLQFRTTDELRIQGLFFSTFFGGDDTTWATPTDQHTDFADFTLTTGTPPPDTPAPDTRPMADTDCGTGDAS</sequence>
<dbReference type="RefSeq" id="WP_241040352.1">
    <property type="nucleotide sequence ID" value="NZ_BAAAJF010000014.1"/>
</dbReference>
<feature type="region of interest" description="Disordered" evidence="1">
    <location>
        <begin position="1"/>
        <end position="22"/>
    </location>
</feature>
<dbReference type="EMBL" id="JAKXMK010000028">
    <property type="protein sequence ID" value="MCH6169707.1"/>
    <property type="molecule type" value="Genomic_DNA"/>
</dbReference>
<evidence type="ECO:0000259" key="2">
    <source>
        <dbReference type="Pfam" id="PF21294"/>
    </source>
</evidence>
<gene>
    <name evidence="3" type="ORF">MMF94_28730</name>
</gene>
<keyword evidence="4" id="KW-1185">Reference proteome</keyword>